<keyword evidence="1" id="KW-0812">Transmembrane</keyword>
<dbReference type="InterPro" id="IPR052163">
    <property type="entry name" value="DGC-Regulatory_Protein"/>
</dbReference>
<evidence type="ECO:0000259" key="2">
    <source>
        <dbReference type="PROSITE" id="PS50887"/>
    </source>
</evidence>
<dbReference type="InterPro" id="IPR029787">
    <property type="entry name" value="Nucleotide_cyclase"/>
</dbReference>
<dbReference type="PANTHER" id="PTHR46663:SF3">
    <property type="entry name" value="SLL0267 PROTEIN"/>
    <property type="match status" value="1"/>
</dbReference>
<keyword evidence="1" id="KW-1133">Transmembrane helix</keyword>
<dbReference type="Gene3D" id="3.30.70.270">
    <property type="match status" value="1"/>
</dbReference>
<sequence length="506" mass="56180">MPSSAIRLPERSFSCIIIENLLAFFTGFSMSLIEFVAVVEVLIGAGVMLAAILRSLRIRARVPDSLRGRWLLTVVLMFCFFGGYLLFVGSLAAGGRLPLELVTGTVFLGGAVFVIIFVHISDITLRETRKKGEDLEKEIAERDRREGEKLRYQEGFEVLDRCTRRLIATAADRDVFLRTLCEGLRELAHADLAIVPLDDGNDETFTYQAACGRNAEMVLHRTMPKNDGGLCGWVFHHAETLCIPDLHHDFRVKQDVARALGVTTGVTAPLFRGEQVAGGLSAFRAGDPFDQVDAELLTLFSQRVSIAFANMKLLEDLEQRVIARTAQLRENQARLTHLAHHDPLTDLPNRLLFEDRLKQAIAKARRAQETAALLFFDLDRFKEINDSLGHSVGDLVLCEVGRRLRNLVRESDTVARLGGDEFVIILEQVDGEEGVAEVARKVIQAMALPLSVAGREIALTGSIGISLYPDDGADVDALMKTADDAMYRAKALGRNNFQFYRRKSPV</sequence>
<dbReference type="EMBL" id="VJVV01000020">
    <property type="protein sequence ID" value="TRO77875.1"/>
    <property type="molecule type" value="Genomic_DNA"/>
</dbReference>
<protein>
    <submittedName>
        <fullName evidence="3">Diguanylate cyclase</fullName>
    </submittedName>
</protein>
<feature type="transmembrane region" description="Helical" evidence="1">
    <location>
        <begin position="12"/>
        <end position="29"/>
    </location>
</feature>
<dbReference type="InterPro" id="IPR003018">
    <property type="entry name" value="GAF"/>
</dbReference>
<feature type="transmembrane region" description="Helical" evidence="1">
    <location>
        <begin position="101"/>
        <end position="121"/>
    </location>
</feature>
<dbReference type="SMART" id="SM00065">
    <property type="entry name" value="GAF"/>
    <property type="match status" value="1"/>
</dbReference>
<evidence type="ECO:0000313" key="3">
    <source>
        <dbReference type="EMBL" id="TRO77875.1"/>
    </source>
</evidence>
<feature type="domain" description="GGDEF" evidence="2">
    <location>
        <begin position="369"/>
        <end position="502"/>
    </location>
</feature>
<comment type="caution">
    <text evidence="3">The sequence shown here is derived from an EMBL/GenBank/DDBJ whole genome shotgun (WGS) entry which is preliminary data.</text>
</comment>
<dbReference type="AlphaFoldDB" id="A0A550J3S2"/>
<evidence type="ECO:0000256" key="1">
    <source>
        <dbReference type="SAM" id="Phobius"/>
    </source>
</evidence>
<gene>
    <name evidence="3" type="ORF">FL622_16715</name>
</gene>
<keyword evidence="4" id="KW-1185">Reference proteome</keyword>
<keyword evidence="1" id="KW-0472">Membrane</keyword>
<accession>A0A550J3S2</accession>
<dbReference type="InterPro" id="IPR000160">
    <property type="entry name" value="GGDEF_dom"/>
</dbReference>
<dbReference type="Pfam" id="PF00990">
    <property type="entry name" value="GGDEF"/>
    <property type="match status" value="1"/>
</dbReference>
<reference evidence="3 4" key="1">
    <citation type="submission" date="2019-07" db="EMBL/GenBank/DDBJ databases">
        <title>Insights of Desulfuromonas acetexigens electromicrobiology.</title>
        <authorList>
            <person name="Katuri K."/>
            <person name="Sapireddy V."/>
            <person name="Shaw D.R."/>
            <person name="Saikaly P."/>
        </authorList>
    </citation>
    <scope>NUCLEOTIDE SEQUENCE [LARGE SCALE GENOMIC DNA]</scope>
    <source>
        <strain evidence="3 4">2873</strain>
    </source>
</reference>
<dbReference type="OrthoDB" id="9813903at2"/>
<dbReference type="SMART" id="SM00267">
    <property type="entry name" value="GGDEF"/>
    <property type="match status" value="1"/>
</dbReference>
<feature type="transmembrane region" description="Helical" evidence="1">
    <location>
        <begin position="68"/>
        <end position="89"/>
    </location>
</feature>
<dbReference type="InterPro" id="IPR043128">
    <property type="entry name" value="Rev_trsase/Diguanyl_cyclase"/>
</dbReference>
<dbReference type="Pfam" id="PF13185">
    <property type="entry name" value="GAF_2"/>
    <property type="match status" value="1"/>
</dbReference>
<dbReference type="InterPro" id="IPR029016">
    <property type="entry name" value="GAF-like_dom_sf"/>
</dbReference>
<dbReference type="PROSITE" id="PS50887">
    <property type="entry name" value="GGDEF"/>
    <property type="match status" value="1"/>
</dbReference>
<dbReference type="SUPFAM" id="SSF55781">
    <property type="entry name" value="GAF domain-like"/>
    <property type="match status" value="1"/>
</dbReference>
<dbReference type="CDD" id="cd01949">
    <property type="entry name" value="GGDEF"/>
    <property type="match status" value="1"/>
</dbReference>
<name>A0A550J3S2_9BACT</name>
<dbReference type="Gene3D" id="3.30.450.40">
    <property type="match status" value="1"/>
</dbReference>
<dbReference type="PANTHER" id="PTHR46663">
    <property type="entry name" value="DIGUANYLATE CYCLASE DGCT-RELATED"/>
    <property type="match status" value="1"/>
</dbReference>
<dbReference type="NCBIfam" id="TIGR00254">
    <property type="entry name" value="GGDEF"/>
    <property type="match status" value="1"/>
</dbReference>
<dbReference type="Proteomes" id="UP000317155">
    <property type="component" value="Unassembled WGS sequence"/>
</dbReference>
<proteinExistence type="predicted"/>
<evidence type="ECO:0000313" key="4">
    <source>
        <dbReference type="Proteomes" id="UP000317155"/>
    </source>
</evidence>
<organism evidence="3 4">
    <name type="scientific">Trichloromonas acetexigens</name>
    <dbReference type="NCBI Taxonomy" id="38815"/>
    <lineage>
        <taxon>Bacteria</taxon>
        <taxon>Pseudomonadati</taxon>
        <taxon>Thermodesulfobacteriota</taxon>
        <taxon>Desulfuromonadia</taxon>
        <taxon>Desulfuromonadales</taxon>
        <taxon>Trichloromonadaceae</taxon>
        <taxon>Trichloromonas</taxon>
    </lineage>
</organism>
<dbReference type="GO" id="GO:0003824">
    <property type="term" value="F:catalytic activity"/>
    <property type="evidence" value="ECO:0007669"/>
    <property type="project" value="UniProtKB-ARBA"/>
</dbReference>
<dbReference type="FunFam" id="3.30.70.270:FF:000001">
    <property type="entry name" value="Diguanylate cyclase domain protein"/>
    <property type="match status" value="1"/>
</dbReference>
<dbReference type="SUPFAM" id="SSF55073">
    <property type="entry name" value="Nucleotide cyclase"/>
    <property type="match status" value="1"/>
</dbReference>
<feature type="transmembrane region" description="Helical" evidence="1">
    <location>
        <begin position="35"/>
        <end position="56"/>
    </location>
</feature>